<proteinExistence type="predicted"/>
<dbReference type="EMBL" id="SLWY01000003">
    <property type="protein sequence ID" value="TCO82982.1"/>
    <property type="molecule type" value="Genomic_DNA"/>
</dbReference>
<protein>
    <recommendedName>
        <fullName evidence="4">HNH endonuclease</fullName>
    </recommendedName>
</protein>
<feature type="region of interest" description="Disordered" evidence="1">
    <location>
        <begin position="13"/>
        <end position="36"/>
    </location>
</feature>
<reference evidence="2 3" key="1">
    <citation type="submission" date="2019-03" db="EMBL/GenBank/DDBJ databases">
        <title>Genomic Encyclopedia of Type Strains, Phase IV (KMG-IV): sequencing the most valuable type-strain genomes for metagenomic binning, comparative biology and taxonomic classification.</title>
        <authorList>
            <person name="Goeker M."/>
        </authorList>
    </citation>
    <scope>NUCLEOTIDE SEQUENCE [LARGE SCALE GENOMIC DNA]</scope>
    <source>
        <strain evidence="2 3">DSM 25287</strain>
    </source>
</reference>
<dbReference type="AlphaFoldDB" id="A0A4R2LT71"/>
<organism evidence="2 3">
    <name type="scientific">Plasticicumulans lactativorans</name>
    <dbReference type="NCBI Taxonomy" id="1133106"/>
    <lineage>
        <taxon>Bacteria</taxon>
        <taxon>Pseudomonadati</taxon>
        <taxon>Pseudomonadota</taxon>
        <taxon>Gammaproteobacteria</taxon>
        <taxon>Candidatus Competibacteraceae</taxon>
        <taxon>Plasticicumulans</taxon>
    </lineage>
</organism>
<gene>
    <name evidence="2" type="ORF">EV699_10327</name>
</gene>
<dbReference type="Gene3D" id="1.10.30.50">
    <property type="match status" value="1"/>
</dbReference>
<evidence type="ECO:0008006" key="4">
    <source>
        <dbReference type="Google" id="ProtNLM"/>
    </source>
</evidence>
<sequence>MVRQPGRAAIDELVGRTPPGKRRGRRRAPVADTESNIPADKFPPFWRKALDGMMQAYEQRCAYLAMFIEDTGNPTVDHVIPKSQAWSLVYEWSNYRLCAGIVNSKKGELLGLVDPIDAEVGWFELDLASYRIVRGRPAPEAQHQKIDATLELLNLRDCWRQRQRYVEDYWLGPDAGGISLSYLKRRAPFIASELRRQGQLVRGDA</sequence>
<name>A0A4R2LT71_9GAMM</name>
<dbReference type="Proteomes" id="UP000295765">
    <property type="component" value="Unassembled WGS sequence"/>
</dbReference>
<evidence type="ECO:0000256" key="1">
    <source>
        <dbReference type="SAM" id="MobiDB-lite"/>
    </source>
</evidence>
<feature type="compositionally biased region" description="Basic residues" evidence="1">
    <location>
        <begin position="19"/>
        <end position="28"/>
    </location>
</feature>
<evidence type="ECO:0000313" key="3">
    <source>
        <dbReference type="Proteomes" id="UP000295765"/>
    </source>
</evidence>
<comment type="caution">
    <text evidence="2">The sequence shown here is derived from an EMBL/GenBank/DDBJ whole genome shotgun (WGS) entry which is preliminary data.</text>
</comment>
<keyword evidence="3" id="KW-1185">Reference proteome</keyword>
<evidence type="ECO:0000313" key="2">
    <source>
        <dbReference type="EMBL" id="TCO82982.1"/>
    </source>
</evidence>
<accession>A0A4R2LT71</accession>